<evidence type="ECO:0008006" key="3">
    <source>
        <dbReference type="Google" id="ProtNLM"/>
    </source>
</evidence>
<reference evidence="2" key="2">
    <citation type="submission" date="2015-05" db="EMBL/GenBank/DDBJ databases">
        <authorList>
            <person name="Swarnkar M.K."/>
            <person name="Vyas P."/>
            <person name="Rahi P."/>
            <person name="Thakur R."/>
            <person name="Thakur N."/>
            <person name="Singh A.K."/>
            <person name="Gulati A."/>
        </authorList>
    </citation>
    <scope>NUCLEOTIDE SEQUENCE [LARGE SCALE GENOMIC DNA]</scope>
    <source>
        <strain evidence="2">745</strain>
    </source>
</reference>
<evidence type="ECO:0000313" key="1">
    <source>
        <dbReference type="EMBL" id="AKS06537.1"/>
    </source>
</evidence>
<gene>
    <name evidence="1" type="ORF">AA957_10565</name>
</gene>
<dbReference type="InterPro" id="IPR016541">
    <property type="entry name" value="UCP008505"/>
</dbReference>
<evidence type="ECO:0000313" key="2">
    <source>
        <dbReference type="Proteomes" id="UP000036608"/>
    </source>
</evidence>
<reference evidence="1 2" key="1">
    <citation type="journal article" date="2015" name="Genome Announc.">
        <title>Complete Genome Sequence of the Rhizobacterium Pseudomonas trivialis Strain IHBB745 with Multiple Plant Growth-Promoting Activities and Tolerance to Desiccation and Alkalinity.</title>
        <authorList>
            <person name="Gulati A."/>
            <person name="Swarnkar M.K."/>
            <person name="Vyas P."/>
            <person name="Rahi P."/>
            <person name="Thakur R."/>
            <person name="Thakur N."/>
            <person name="Singh A.K."/>
        </authorList>
    </citation>
    <scope>NUCLEOTIDE SEQUENCE [LARGE SCALE GENOMIC DNA]</scope>
    <source>
        <strain evidence="2">745</strain>
    </source>
</reference>
<protein>
    <recommendedName>
        <fullName evidence="3">DUF4411 family protein</fullName>
    </recommendedName>
</protein>
<sequence>MKHLLDSNTLIVAKNRYYGMSICPGYWAWILEQHQALEIASIVPVRDELARGNDDLTQWVKGNAHLFKDSSDEPTQTAFGHIVAKIAEQVPVMKAGAFEEFLEGADPWLIAKAMATGAVVVTHEVYNPDIKRKFTIPNVCSLFGVPYMNTFELLGKLDARFVLHH</sequence>
<proteinExistence type="predicted"/>
<dbReference type="EMBL" id="CP011507">
    <property type="protein sequence ID" value="AKS06537.1"/>
    <property type="molecule type" value="Genomic_DNA"/>
</dbReference>
<accession>A0A0H5AQH6</accession>
<dbReference type="Pfam" id="PF14367">
    <property type="entry name" value="DUF4411"/>
    <property type="match status" value="1"/>
</dbReference>
<dbReference type="RefSeq" id="WP_049710146.1">
    <property type="nucleotide sequence ID" value="NZ_CP011507.1"/>
</dbReference>
<dbReference type="Proteomes" id="UP000036608">
    <property type="component" value="Chromosome"/>
</dbReference>
<dbReference type="PATRIC" id="fig|200450.3.peg.2189"/>
<dbReference type="AlphaFoldDB" id="A0A0H5AQH6"/>
<dbReference type="KEGG" id="ptv:AA957_10565"/>
<dbReference type="OrthoDB" id="338425at2"/>
<organism evidence="1 2">
    <name type="scientific">Pseudomonas trivialis</name>
    <dbReference type="NCBI Taxonomy" id="200450"/>
    <lineage>
        <taxon>Bacteria</taxon>
        <taxon>Pseudomonadati</taxon>
        <taxon>Pseudomonadota</taxon>
        <taxon>Gammaproteobacteria</taxon>
        <taxon>Pseudomonadales</taxon>
        <taxon>Pseudomonadaceae</taxon>
        <taxon>Pseudomonas</taxon>
    </lineage>
</organism>
<name>A0A0H5AQH6_9PSED</name>